<dbReference type="InterPro" id="IPR011032">
    <property type="entry name" value="GroES-like_sf"/>
</dbReference>
<dbReference type="PANTHER" id="PTHR43677:SF4">
    <property type="entry name" value="QUINONE OXIDOREDUCTASE-LIKE PROTEIN 2"/>
    <property type="match status" value="1"/>
</dbReference>
<organism evidence="2 3">
    <name type="scientific">Actinopolymorpha pittospori</name>
    <dbReference type="NCBI Taxonomy" id="648752"/>
    <lineage>
        <taxon>Bacteria</taxon>
        <taxon>Bacillati</taxon>
        <taxon>Actinomycetota</taxon>
        <taxon>Actinomycetes</taxon>
        <taxon>Propionibacteriales</taxon>
        <taxon>Actinopolymorphaceae</taxon>
        <taxon>Actinopolymorpha</taxon>
    </lineage>
</organism>
<dbReference type="GO" id="GO:0003960">
    <property type="term" value="F:quinone reductase (NADPH) activity"/>
    <property type="evidence" value="ECO:0007669"/>
    <property type="project" value="UniProtKB-EC"/>
</dbReference>
<dbReference type="SMART" id="SM00829">
    <property type="entry name" value="PKS_ER"/>
    <property type="match status" value="1"/>
</dbReference>
<dbReference type="InterPro" id="IPR051397">
    <property type="entry name" value="Zn-ADH-like_protein"/>
</dbReference>
<evidence type="ECO:0000259" key="1">
    <source>
        <dbReference type="SMART" id="SM00829"/>
    </source>
</evidence>
<dbReference type="CDD" id="cd08244">
    <property type="entry name" value="MDR_enoyl_red"/>
    <property type="match status" value="1"/>
</dbReference>
<dbReference type="GO" id="GO:0008270">
    <property type="term" value="F:zinc ion binding"/>
    <property type="evidence" value="ECO:0007669"/>
    <property type="project" value="InterPro"/>
</dbReference>
<dbReference type="Pfam" id="PF00107">
    <property type="entry name" value="ADH_zinc_N"/>
    <property type="match status" value="1"/>
</dbReference>
<dbReference type="InterPro" id="IPR020843">
    <property type="entry name" value="ER"/>
</dbReference>
<dbReference type="InterPro" id="IPR002364">
    <property type="entry name" value="Quin_OxRdtase/zeta-crystal_CS"/>
</dbReference>
<gene>
    <name evidence="2" type="ORF">HEB94_002234</name>
</gene>
<sequence>MRAVLVSRFGGPEVLVPTDVPDPEAGPGEVIVRVAAADTLFVDTQIRRGAWQDYLPVELPYVPGGAVVGTVVSGVGVDPSWIGRDVATRTVGWGGYAEQAVARADDLVPVPDGLDRQQAAALLHDGPTALGLFDAAGVRSGDWVLVTAAAGGMGTVLVQLARSVGAHVVGAARGAPKLDLLRGLGVEAALDYTTPGWAERVRELTGDTGVGAAFDGVGGEIGRAAFDLTADGGRFSQHGAPSGGFAGIAPEEGERRGVRVRGIEQVQFAPERVKVLTARALAEAATGRVRPVIGRTFPLERAADAHAAIEGRAVVGKALLVV</sequence>
<dbReference type="SUPFAM" id="SSF50129">
    <property type="entry name" value="GroES-like"/>
    <property type="match status" value="1"/>
</dbReference>
<evidence type="ECO:0000313" key="2">
    <source>
        <dbReference type="EMBL" id="MBE1605386.1"/>
    </source>
</evidence>
<dbReference type="RefSeq" id="WP_192749735.1">
    <property type="nucleotide sequence ID" value="NZ_BAABJL010000199.1"/>
</dbReference>
<name>A0A927RHP2_9ACTN</name>
<keyword evidence="3" id="KW-1185">Reference proteome</keyword>
<dbReference type="Proteomes" id="UP000638648">
    <property type="component" value="Unassembled WGS sequence"/>
</dbReference>
<dbReference type="Pfam" id="PF08240">
    <property type="entry name" value="ADH_N"/>
    <property type="match status" value="1"/>
</dbReference>
<dbReference type="Gene3D" id="3.90.180.10">
    <property type="entry name" value="Medium-chain alcohol dehydrogenases, catalytic domain"/>
    <property type="match status" value="1"/>
</dbReference>
<keyword evidence="2" id="KW-0560">Oxidoreductase</keyword>
<dbReference type="EMBL" id="JADBEM010000001">
    <property type="protein sequence ID" value="MBE1605386.1"/>
    <property type="molecule type" value="Genomic_DNA"/>
</dbReference>
<dbReference type="AlphaFoldDB" id="A0A927RHP2"/>
<dbReference type="EC" id="1.6.5.5" evidence="2"/>
<dbReference type="Gene3D" id="3.40.50.720">
    <property type="entry name" value="NAD(P)-binding Rossmann-like Domain"/>
    <property type="match status" value="1"/>
</dbReference>
<dbReference type="InterPro" id="IPR013149">
    <property type="entry name" value="ADH-like_C"/>
</dbReference>
<dbReference type="InterPro" id="IPR013154">
    <property type="entry name" value="ADH-like_N"/>
</dbReference>
<dbReference type="PANTHER" id="PTHR43677">
    <property type="entry name" value="SHORT-CHAIN DEHYDROGENASE/REDUCTASE"/>
    <property type="match status" value="1"/>
</dbReference>
<dbReference type="PROSITE" id="PS01162">
    <property type="entry name" value="QOR_ZETA_CRYSTAL"/>
    <property type="match status" value="1"/>
</dbReference>
<reference evidence="2" key="1">
    <citation type="submission" date="2020-10" db="EMBL/GenBank/DDBJ databases">
        <title>Sequencing the genomes of 1000 actinobacteria strains.</title>
        <authorList>
            <person name="Klenk H.-P."/>
        </authorList>
    </citation>
    <scope>NUCLEOTIDE SEQUENCE</scope>
    <source>
        <strain evidence="2">DSM 45354</strain>
    </source>
</reference>
<dbReference type="SUPFAM" id="SSF51735">
    <property type="entry name" value="NAD(P)-binding Rossmann-fold domains"/>
    <property type="match status" value="1"/>
</dbReference>
<feature type="domain" description="Enoyl reductase (ER)" evidence="1">
    <location>
        <begin position="10"/>
        <end position="320"/>
    </location>
</feature>
<dbReference type="InterPro" id="IPR036291">
    <property type="entry name" value="NAD(P)-bd_dom_sf"/>
</dbReference>
<comment type="caution">
    <text evidence="2">The sequence shown here is derived from an EMBL/GenBank/DDBJ whole genome shotgun (WGS) entry which is preliminary data.</text>
</comment>
<proteinExistence type="predicted"/>
<protein>
    <submittedName>
        <fullName evidence="2">NADPH2:quinone reductase</fullName>
        <ecNumber evidence="2">1.6.5.5</ecNumber>
    </submittedName>
</protein>
<accession>A0A927RHP2</accession>
<evidence type="ECO:0000313" key="3">
    <source>
        <dbReference type="Proteomes" id="UP000638648"/>
    </source>
</evidence>